<feature type="compositionally biased region" description="Polar residues" evidence="1">
    <location>
        <begin position="368"/>
        <end position="386"/>
    </location>
</feature>
<feature type="region of interest" description="Disordered" evidence="1">
    <location>
        <begin position="347"/>
        <end position="449"/>
    </location>
</feature>
<dbReference type="FunCoup" id="A0A3Q3GPT1">
    <property type="interactions" value="911"/>
</dbReference>
<feature type="region of interest" description="Disordered" evidence="1">
    <location>
        <begin position="741"/>
        <end position="1097"/>
    </location>
</feature>
<sequence>MQSFRERSGGYHSNQPCYQQEPHELSRLETYRQHPHHPQPQHPHPSPGPHPGPGPGPGHTRTGYEALSLANPTSMPPTGGPGTGGGPKDCYSQQAYPGYPGNGGGNGSGNGGSAPSQAKKSYRPSKVPQTNTTQHLQGPGAYSNHMGPGSYSAQYISEGHLQQKWEDQAQLAQYDQELIGRMEGSGTPAPGSSQYMDQNMLGHSQTQCHQPSTPAYTSPHHQPHPPNPAQSPLMYPQSHLHYPQHSPSPSPYMEKCSPMPHCYKGYNMPTNSQYGRQMSSNINLKQGGYRPTQNSYSYQQPPSRAYEQQPPLQAMTNPQESHTKYQHYSQPQQNYCLSDLSVRSPEQYYQTCSPSSSHSPARSVGRSPSYSSTPSPLMTNPESFQYGQPPMTPGAASSSSSSSAGMQDQASTNTMLMPPRSHPSPNVPHAAPHSYTTTPQVPTMKERFSEKLLSNPSLWSLNALTSQVENISNNVQQLLLSEALVANKKGSKRSSGGSNSSVGSGASSKKGDEYKSPPYPDSGAGSVGPMQDPYSTPQHQPMPMELHEGGYSSSSDEQLERGYYYCGQGRSPAQAPNNTQQSLDTASSCSMTSPDDMSTRSGDSGLHNLTPDPTRCQSGQGDGMSTPVKSIGDERSPTSITIPSPMKQERDSPLDIQHISEPVKENFEESAWTEKPVDKEEVTTDKNPDLNRDSDMAKSTENLEKWSDEEKCTARYSDLNKDETDKGYCYKETLYQHVQSKYDSDARDSVEQSPAALSDSSHKEHFVNEMKSEAFKSESPTASESSVKTLPFVSGGDLEQDQYSTEKDDSSENASPTPLAEVLNESNLDKRESRDEEDEEREDEEEAEEKNEEIQKEKLHTLSPPLSADEREELGEGETVSQSSTEDHMNNKNVPEKPLGDLCRRTENQNTELLIDNESAGAPSHPNPAAVTAAAGASERESAIGDTAPQPQSSLPVFSALNDKGTLQARDHIDHSDTKVLEPDSPQLPGKSILPSAPSWADTPPSPKKGDEDMEPGISCASAVTPLAKPEPVAPSAQPRAFGRKHARGRRRIMQSGDGIRRQLSLEREGEKEQEGAPSPTQKPCMSPSKTVLFTDQTDLAHQESIVSQNPKMLTDAFRSRMCTRSFNSLDSPPKVEPNVKRKPGPKPGPKPGSKPGPKPGPKPGAKPGPKPGPKPGLKPGPKPGLRPGPKPGPKPGQKPVPNEPEVPLKIETTLRRKPGPKPGSKPGAKPGPKPGPKTGSKQAPKPGPKAGHKPGPKPAEILPPADTTPLKGSVGRPKGSVSKVKVVQQEETTQPLTAQQSRNRKSSKASISQVNEDVKPVNQEEKRVNQEEKAPEKESKNMVLRSRKPSQEKPSKEKEKNGGENALPQVVTEIKASDITPKTEVSTLKETITTTPNEVKNTDVPADPPALVAEPLPTEKSEEKTSLPLKRKPSPELSLTQVKKKRGPKPKSKPILPDPAVLEEIVSPLVGSRRKRGSAKKASVVTTPTKDSLPNINETDITTDTPVVPPQCPTRTKVLPPRKGRGQKYEAMVQKITSPSLKKHLPIPQTESNLTDDVTTKVLSQHALKEGETSVLIHGPEMMEGEEKSIDSRQEQYSKEETAQERKKHKISQEASTQKEVRTGSEEEVVNKEEMRQENHKAGTPQDGEADKVWNSRDGPVEVKPQGKSKQQASEALPSTANNSSRTKRKRWAMVESTDASVVALEADSLIVTTPRLAKQRAIKNNHEMHLKQRRKKRKGQSLQEETEIVQEIKVEAAEQQQERVEEKVNTTESAAPLPISQDEIKEAPQVASTDHIQKPRRGRKPSTDPAKRKRSKSSTEPVPGQPLKVHKKPGPKPGMKDAIEVIEAVIRAAGCESDAKEEREKEERERGEIEKPDKQEESVVGPVVTVSDKKTEIITVKRIRRRPVYQNPKLSFCPYVRINNSRDFSSWCAIVNKPEDAVIFQRRRKKGILRMRNPFTVAKVVPQAAAMLQGPLVNTHLRDRCLTCSLCGKPANYRDLGDLCGPYYTEDSVPRKVLTTSHNESLRIGSEKTNDNNNNNNSSNSEESGNSLKDEGECSTKKEGNTEALPQEVSSSSSSSRHHHWRHRRAERPERVGQEGGPRRLTLKERFRRMKQLQSVSTGASGDQGGSGSMFQRLQVEAEAKEHWAHENCAIWTKGVIMVAGRLFGLKEAANNSTQTAAHSTRMTSPSNVLNMRTCKIFQYSTTTTTTTSQPVENHLSSKVNKTNAHSQTSHQFLKTWCGLKTDRDVGWPVGLGEGGGA</sequence>
<feature type="compositionally biased region" description="Polar residues" evidence="1">
    <location>
        <begin position="778"/>
        <end position="788"/>
    </location>
</feature>
<dbReference type="Ensembl" id="ENSLBET00000037630.1">
    <property type="protein sequence ID" value="ENSLBEP00000036112.1"/>
    <property type="gene ID" value="ENSLBEG00000027053.1"/>
</dbReference>
<feature type="region of interest" description="Disordered" evidence="1">
    <location>
        <begin position="489"/>
        <end position="710"/>
    </location>
</feature>
<feature type="compositionally biased region" description="Pro residues" evidence="1">
    <location>
        <begin position="40"/>
        <end position="56"/>
    </location>
</feature>
<feature type="compositionally biased region" description="Low complexity" evidence="1">
    <location>
        <begin position="2037"/>
        <end position="2053"/>
    </location>
</feature>
<feature type="compositionally biased region" description="Basic and acidic residues" evidence="1">
    <location>
        <begin position="885"/>
        <end position="907"/>
    </location>
</feature>
<feature type="compositionally biased region" description="Low complexity" evidence="1">
    <location>
        <begin position="493"/>
        <end position="508"/>
    </location>
</feature>
<accession>A0A3Q3GPT1</accession>
<feature type="compositionally biased region" description="Gly residues" evidence="1">
    <location>
        <begin position="100"/>
        <end position="112"/>
    </location>
</feature>
<feature type="compositionally biased region" description="Basic and acidic residues" evidence="1">
    <location>
        <begin position="1317"/>
        <end position="1341"/>
    </location>
</feature>
<feature type="compositionally biased region" description="Polar residues" evidence="1">
    <location>
        <begin position="291"/>
        <end position="302"/>
    </location>
</feature>
<dbReference type="PANTHER" id="PTHR14955">
    <property type="entry name" value="RETINOIC ACID INDUCED 1/TRANSCRIPTION FACTOR 20"/>
    <property type="match status" value="1"/>
</dbReference>
<feature type="compositionally biased region" description="Basic and acidic residues" evidence="1">
    <location>
        <begin position="1650"/>
        <end position="1662"/>
    </location>
</feature>
<feature type="compositionally biased region" description="Basic and acidic residues" evidence="1">
    <location>
        <begin position="1350"/>
        <end position="1363"/>
    </location>
</feature>
<feature type="region of interest" description="Disordered" evidence="1">
    <location>
        <begin position="282"/>
        <end position="330"/>
    </location>
</feature>
<feature type="compositionally biased region" description="Polar residues" evidence="1">
    <location>
        <begin position="127"/>
        <end position="136"/>
    </location>
</feature>
<feature type="compositionally biased region" description="Low complexity" evidence="1">
    <location>
        <begin position="1272"/>
        <end position="1288"/>
    </location>
</feature>
<feature type="region of interest" description="Disordered" evidence="1">
    <location>
        <begin position="181"/>
        <end position="253"/>
    </location>
</feature>
<feature type="compositionally biased region" description="Basic and acidic residues" evidence="1">
    <location>
        <begin position="969"/>
        <end position="982"/>
    </location>
</feature>
<feature type="compositionally biased region" description="Polar residues" evidence="1">
    <location>
        <begin position="1290"/>
        <end position="1302"/>
    </location>
</feature>
<dbReference type="PANTHER" id="PTHR14955:SF6">
    <property type="entry name" value="RETINOIC ACID-INDUCED PROTEIN 1"/>
    <property type="match status" value="1"/>
</dbReference>
<reference evidence="2" key="1">
    <citation type="submission" date="2025-08" db="UniProtKB">
        <authorList>
            <consortium name="Ensembl"/>
        </authorList>
    </citation>
    <scope>IDENTIFICATION</scope>
</reference>
<feature type="compositionally biased region" description="Basic and acidic residues" evidence="1">
    <location>
        <begin position="675"/>
        <end position="710"/>
    </location>
</feature>
<feature type="region of interest" description="Disordered" evidence="1">
    <location>
        <begin position="1472"/>
        <end position="1558"/>
    </location>
</feature>
<feature type="compositionally biased region" description="Low complexity" evidence="1">
    <location>
        <begin position="353"/>
        <end position="367"/>
    </location>
</feature>
<feature type="region of interest" description="Disordered" evidence="1">
    <location>
        <begin position="1125"/>
        <end position="1460"/>
    </location>
</feature>
<feature type="region of interest" description="Disordered" evidence="1">
    <location>
        <begin position="1572"/>
        <end position="1694"/>
    </location>
</feature>
<feature type="compositionally biased region" description="Polar residues" evidence="1">
    <location>
        <begin position="1079"/>
        <end position="1097"/>
    </location>
</feature>
<proteinExistence type="predicted"/>
<feature type="compositionally biased region" description="Polar residues" evidence="1">
    <location>
        <begin position="1485"/>
        <end position="1499"/>
    </location>
</feature>
<dbReference type="GeneTree" id="ENSGT00940000156922"/>
<feature type="region of interest" description="Disordered" evidence="1">
    <location>
        <begin position="2017"/>
        <end position="2108"/>
    </location>
</feature>
<feature type="region of interest" description="Disordered" evidence="1">
    <location>
        <begin position="1759"/>
        <end position="1841"/>
    </location>
</feature>
<feature type="compositionally biased region" description="Basic and acidic residues" evidence="1">
    <location>
        <begin position="741"/>
        <end position="750"/>
    </location>
</feature>
<organism evidence="2 3">
    <name type="scientific">Labrus bergylta</name>
    <name type="common">ballan wrasse</name>
    <dbReference type="NCBI Taxonomy" id="56723"/>
    <lineage>
        <taxon>Eukaryota</taxon>
        <taxon>Metazoa</taxon>
        <taxon>Chordata</taxon>
        <taxon>Craniata</taxon>
        <taxon>Vertebrata</taxon>
        <taxon>Euteleostomi</taxon>
        <taxon>Actinopterygii</taxon>
        <taxon>Neopterygii</taxon>
        <taxon>Teleostei</taxon>
        <taxon>Neoteleostei</taxon>
        <taxon>Acanthomorphata</taxon>
        <taxon>Eupercaria</taxon>
        <taxon>Labriformes</taxon>
        <taxon>Labridae</taxon>
        <taxon>Labrus</taxon>
    </lineage>
</organism>
<dbReference type="Proteomes" id="UP000261660">
    <property type="component" value="Unplaced"/>
</dbReference>
<evidence type="ECO:0000256" key="1">
    <source>
        <dbReference type="SAM" id="MobiDB-lite"/>
    </source>
</evidence>
<name>A0A3Q3GPT1_9LABR</name>
<feature type="compositionally biased region" description="Basic residues" evidence="1">
    <location>
        <begin position="2082"/>
        <end position="2092"/>
    </location>
</feature>
<feature type="region of interest" description="Disordered" evidence="1">
    <location>
        <begin position="1"/>
        <end position="149"/>
    </location>
</feature>
<feature type="compositionally biased region" description="Basic and acidic residues" evidence="1">
    <location>
        <begin position="1618"/>
        <end position="1642"/>
    </location>
</feature>
<feature type="compositionally biased region" description="Basic residues" evidence="1">
    <location>
        <begin position="1443"/>
        <end position="1453"/>
    </location>
</feature>
<feature type="compositionally biased region" description="Basic and acidic residues" evidence="1">
    <location>
        <begin position="760"/>
        <end position="776"/>
    </location>
</feature>
<evidence type="ECO:0000313" key="3">
    <source>
        <dbReference type="Proteomes" id="UP000261660"/>
    </source>
</evidence>
<feature type="compositionally biased region" description="Low complexity" evidence="1">
    <location>
        <begin position="230"/>
        <end position="247"/>
    </location>
</feature>
<evidence type="ECO:0000313" key="2">
    <source>
        <dbReference type="Ensembl" id="ENSLBEP00000036112.1"/>
    </source>
</evidence>
<feature type="compositionally biased region" description="Basic and acidic residues" evidence="1">
    <location>
        <begin position="2054"/>
        <end position="2067"/>
    </location>
</feature>
<dbReference type="InParanoid" id="A0A3Q3GPT1"/>
<feature type="compositionally biased region" description="Polar residues" evidence="1">
    <location>
        <begin position="1384"/>
        <end position="1400"/>
    </location>
</feature>
<feature type="compositionally biased region" description="Low complexity" evidence="1">
    <location>
        <begin position="395"/>
        <end position="404"/>
    </location>
</feature>
<dbReference type="GO" id="GO:0005634">
    <property type="term" value="C:nucleus"/>
    <property type="evidence" value="ECO:0007669"/>
    <property type="project" value="TreeGrafter"/>
</dbReference>
<feature type="compositionally biased region" description="Basic and acidic residues" evidence="1">
    <location>
        <begin position="1586"/>
        <end position="1606"/>
    </location>
</feature>
<dbReference type="InterPro" id="IPR052440">
    <property type="entry name" value="Trans_Reg/Chrom_Remod"/>
</dbReference>
<feature type="compositionally biased region" description="Polar residues" evidence="1">
    <location>
        <begin position="310"/>
        <end position="330"/>
    </location>
</feature>
<dbReference type="GO" id="GO:0032922">
    <property type="term" value="P:circadian regulation of gene expression"/>
    <property type="evidence" value="ECO:0007669"/>
    <property type="project" value="TreeGrafter"/>
</dbReference>
<dbReference type="GO" id="GO:0006357">
    <property type="term" value="P:regulation of transcription by RNA polymerase II"/>
    <property type="evidence" value="ECO:0007669"/>
    <property type="project" value="TreeGrafter"/>
</dbReference>
<feature type="region of interest" description="Disordered" evidence="1">
    <location>
        <begin position="1858"/>
        <end position="1887"/>
    </location>
</feature>
<feature type="compositionally biased region" description="Pro residues" evidence="1">
    <location>
        <begin position="1146"/>
        <end position="1205"/>
    </location>
</feature>
<feature type="compositionally biased region" description="Basic and acidic residues" evidence="1">
    <location>
        <begin position="1059"/>
        <end position="1075"/>
    </location>
</feature>
<feature type="compositionally biased region" description="Polar residues" evidence="1">
    <location>
        <begin position="405"/>
        <end position="415"/>
    </location>
</feature>
<feature type="compositionally biased region" description="Polar residues" evidence="1">
    <location>
        <begin position="574"/>
        <end position="602"/>
    </location>
</feature>
<protein>
    <submittedName>
        <fullName evidence="2">Retinoic acid induced 1</fullName>
    </submittedName>
</protein>
<feature type="region of interest" description="Disordered" evidence="1">
    <location>
        <begin position="1721"/>
        <end position="1747"/>
    </location>
</feature>
<feature type="compositionally biased region" description="Basic and acidic residues" evidence="1">
    <location>
        <begin position="1759"/>
        <end position="1771"/>
    </location>
</feature>
<reference evidence="2" key="2">
    <citation type="submission" date="2025-09" db="UniProtKB">
        <authorList>
            <consortium name="Ensembl"/>
        </authorList>
    </citation>
    <scope>IDENTIFICATION</scope>
</reference>
<feature type="compositionally biased region" description="Polar residues" evidence="1">
    <location>
        <begin position="1669"/>
        <end position="1686"/>
    </location>
</feature>
<dbReference type="STRING" id="56723.ENSLBEP00000036112"/>
<feature type="compositionally biased region" description="Basic and acidic residues" evidence="1">
    <location>
        <begin position="1859"/>
        <end position="1883"/>
    </location>
</feature>
<feature type="compositionally biased region" description="Basic residues" evidence="1">
    <location>
        <begin position="1042"/>
        <end position="1053"/>
    </location>
</feature>
<feature type="compositionally biased region" description="Polar residues" evidence="1">
    <location>
        <begin position="190"/>
        <end position="216"/>
    </location>
</feature>
<feature type="compositionally biased region" description="Acidic residues" evidence="1">
    <location>
        <begin position="835"/>
        <end position="851"/>
    </location>
</feature>
<feature type="compositionally biased region" description="Basic and acidic residues" evidence="1">
    <location>
        <begin position="21"/>
        <end position="32"/>
    </location>
</feature>
<keyword evidence="3" id="KW-1185">Reference proteome</keyword>